<evidence type="ECO:0000259" key="6">
    <source>
        <dbReference type="PROSITE" id="PS50089"/>
    </source>
</evidence>
<name>A0ABD3UGD8_SINWO</name>
<evidence type="ECO:0000256" key="1">
    <source>
        <dbReference type="ARBA" id="ARBA00022723"/>
    </source>
</evidence>
<dbReference type="SMART" id="SM00184">
    <property type="entry name" value="RING"/>
    <property type="match status" value="1"/>
</dbReference>
<evidence type="ECO:0000256" key="5">
    <source>
        <dbReference type="SAM" id="MobiDB-lite"/>
    </source>
</evidence>
<evidence type="ECO:0000313" key="8">
    <source>
        <dbReference type="Proteomes" id="UP001634394"/>
    </source>
</evidence>
<dbReference type="PROSITE" id="PS00518">
    <property type="entry name" value="ZF_RING_1"/>
    <property type="match status" value="1"/>
</dbReference>
<proteinExistence type="predicted"/>
<organism evidence="7 8">
    <name type="scientific">Sinanodonta woodiana</name>
    <name type="common">Chinese pond mussel</name>
    <name type="synonym">Anodonta woodiana</name>
    <dbReference type="NCBI Taxonomy" id="1069815"/>
    <lineage>
        <taxon>Eukaryota</taxon>
        <taxon>Metazoa</taxon>
        <taxon>Spiralia</taxon>
        <taxon>Lophotrochozoa</taxon>
        <taxon>Mollusca</taxon>
        <taxon>Bivalvia</taxon>
        <taxon>Autobranchia</taxon>
        <taxon>Heteroconchia</taxon>
        <taxon>Palaeoheterodonta</taxon>
        <taxon>Unionida</taxon>
        <taxon>Unionoidea</taxon>
        <taxon>Unionidae</taxon>
        <taxon>Unioninae</taxon>
        <taxon>Sinanodonta</taxon>
    </lineage>
</organism>
<evidence type="ECO:0000256" key="3">
    <source>
        <dbReference type="ARBA" id="ARBA00022833"/>
    </source>
</evidence>
<dbReference type="InterPro" id="IPR001841">
    <property type="entry name" value="Znf_RING"/>
</dbReference>
<dbReference type="Proteomes" id="UP001634394">
    <property type="component" value="Unassembled WGS sequence"/>
</dbReference>
<evidence type="ECO:0000256" key="2">
    <source>
        <dbReference type="ARBA" id="ARBA00022771"/>
    </source>
</evidence>
<dbReference type="Gene3D" id="3.30.40.10">
    <property type="entry name" value="Zinc/RING finger domain, C3HC4 (zinc finger)"/>
    <property type="match status" value="1"/>
</dbReference>
<dbReference type="PROSITE" id="PS50089">
    <property type="entry name" value="ZF_RING_2"/>
    <property type="match status" value="1"/>
</dbReference>
<dbReference type="SUPFAM" id="SSF57850">
    <property type="entry name" value="RING/U-box"/>
    <property type="match status" value="1"/>
</dbReference>
<dbReference type="PANTHER" id="PTHR25462:SF229">
    <property type="entry name" value="TRANSCRIPTION INTERMEDIARY FACTOR 1-BETA"/>
    <property type="match status" value="1"/>
</dbReference>
<dbReference type="AlphaFoldDB" id="A0ABD3UGD8"/>
<gene>
    <name evidence="7" type="ORF">ACJMK2_018909</name>
</gene>
<dbReference type="InterPro" id="IPR018957">
    <property type="entry name" value="Znf_C3HC4_RING-type"/>
</dbReference>
<keyword evidence="3" id="KW-0862">Zinc</keyword>
<feature type="region of interest" description="Disordered" evidence="5">
    <location>
        <begin position="119"/>
        <end position="142"/>
    </location>
</feature>
<dbReference type="EMBL" id="JBJQND010000016">
    <property type="protein sequence ID" value="KAL3848025.1"/>
    <property type="molecule type" value="Genomic_DNA"/>
</dbReference>
<comment type="caution">
    <text evidence="7">The sequence shown here is derived from an EMBL/GenBank/DDBJ whole genome shotgun (WGS) entry which is preliminary data.</text>
</comment>
<dbReference type="GO" id="GO:0008270">
    <property type="term" value="F:zinc ion binding"/>
    <property type="evidence" value="ECO:0007669"/>
    <property type="project" value="UniProtKB-KW"/>
</dbReference>
<dbReference type="InterPro" id="IPR017907">
    <property type="entry name" value="Znf_RING_CS"/>
</dbReference>
<dbReference type="PANTHER" id="PTHR25462">
    <property type="entry name" value="BONUS, ISOFORM C-RELATED"/>
    <property type="match status" value="1"/>
</dbReference>
<reference evidence="7 8" key="1">
    <citation type="submission" date="2024-11" db="EMBL/GenBank/DDBJ databases">
        <title>Chromosome-level genome assembly of the freshwater bivalve Anodonta woodiana.</title>
        <authorList>
            <person name="Chen X."/>
        </authorList>
    </citation>
    <scope>NUCLEOTIDE SEQUENCE [LARGE SCALE GENOMIC DNA]</scope>
    <source>
        <strain evidence="7">MN2024</strain>
        <tissue evidence="7">Gills</tissue>
    </source>
</reference>
<keyword evidence="8" id="KW-1185">Reference proteome</keyword>
<dbReference type="InterPro" id="IPR013083">
    <property type="entry name" value="Znf_RING/FYVE/PHD"/>
</dbReference>
<dbReference type="InterPro" id="IPR047153">
    <property type="entry name" value="TRIM45/56/19-like"/>
</dbReference>
<evidence type="ECO:0000256" key="4">
    <source>
        <dbReference type="PROSITE-ProRule" id="PRU00175"/>
    </source>
</evidence>
<feature type="domain" description="RING-type" evidence="6">
    <location>
        <begin position="8"/>
        <end position="51"/>
    </location>
</feature>
<protein>
    <recommendedName>
        <fullName evidence="6">RING-type domain-containing protein</fullName>
    </recommendedName>
</protein>
<accession>A0ABD3UGD8</accession>
<evidence type="ECO:0000313" key="7">
    <source>
        <dbReference type="EMBL" id="KAL3848025.1"/>
    </source>
</evidence>
<keyword evidence="2 4" id="KW-0863">Zinc-finger</keyword>
<sequence>MAESDPYCSICLDTFKDPIATQCNHVFCARCLKKHEEMNAIVGEFPCPLCNREIVLTQTGGSGVKKEASDQRDDSNEEILPRCDGCWHKMSATSRCLDCAENYCQAKLNLNLKQDAKTQTMSRRVRTKNKDCTKQPLNSQIW</sequence>
<keyword evidence="1" id="KW-0479">Metal-binding</keyword>
<dbReference type="Pfam" id="PF00097">
    <property type="entry name" value="zf-C3HC4"/>
    <property type="match status" value="1"/>
</dbReference>